<accession>A0A2Z3H928</accession>
<gene>
    <name evidence="1" type="ORF">C1280_33245</name>
</gene>
<evidence type="ECO:0000313" key="2">
    <source>
        <dbReference type="Proteomes" id="UP000245802"/>
    </source>
</evidence>
<proteinExistence type="predicted"/>
<keyword evidence="2" id="KW-1185">Reference proteome</keyword>
<evidence type="ECO:0000313" key="1">
    <source>
        <dbReference type="EMBL" id="AWM41391.1"/>
    </source>
</evidence>
<protein>
    <recommendedName>
        <fullName evidence="3">Type II toxin-antitoxin system RelE/ParE family toxin</fullName>
    </recommendedName>
</protein>
<dbReference type="EMBL" id="CP025958">
    <property type="protein sequence ID" value="AWM41391.1"/>
    <property type="molecule type" value="Genomic_DNA"/>
</dbReference>
<dbReference type="OrthoDB" id="9950974at2"/>
<evidence type="ECO:0008006" key="3">
    <source>
        <dbReference type="Google" id="ProtNLM"/>
    </source>
</evidence>
<dbReference type="AlphaFoldDB" id="A0A2Z3H928"/>
<dbReference type="KEGG" id="gog:C1280_33245"/>
<dbReference type="RefSeq" id="WP_010050026.1">
    <property type="nucleotide sequence ID" value="NZ_CP025958.1"/>
</dbReference>
<name>A0A2Z3H928_9BACT</name>
<organism evidence="1 2">
    <name type="scientific">Gemmata obscuriglobus</name>
    <dbReference type="NCBI Taxonomy" id="114"/>
    <lineage>
        <taxon>Bacteria</taxon>
        <taxon>Pseudomonadati</taxon>
        <taxon>Planctomycetota</taxon>
        <taxon>Planctomycetia</taxon>
        <taxon>Gemmatales</taxon>
        <taxon>Gemmataceae</taxon>
        <taxon>Gemmata</taxon>
    </lineage>
</organism>
<sequence>MTFTVTWRLTATLEVSRIEAAADDPAAVRAAAARIDWVLRRTPRDMGESRDQGYRLWYEDVLGVYYRVDDNNLRVEVLYAGPSRRR</sequence>
<dbReference type="Proteomes" id="UP000245802">
    <property type="component" value="Chromosome"/>
</dbReference>
<reference evidence="1 2" key="1">
    <citation type="submission" date="2018-01" db="EMBL/GenBank/DDBJ databases">
        <title>G. obscuriglobus.</title>
        <authorList>
            <person name="Franke J."/>
            <person name="Blomberg W."/>
            <person name="Selmecki A."/>
        </authorList>
    </citation>
    <scope>NUCLEOTIDE SEQUENCE [LARGE SCALE GENOMIC DNA]</scope>
    <source>
        <strain evidence="1 2">DSM 5831</strain>
    </source>
</reference>